<evidence type="ECO:0000313" key="11">
    <source>
        <dbReference type="Proteomes" id="UP001054846"/>
    </source>
</evidence>
<dbReference type="InterPro" id="IPR003439">
    <property type="entry name" value="ABC_transporter-like_ATP-bd"/>
</dbReference>
<dbReference type="PANTHER" id="PTHR43423:SF9">
    <property type="entry name" value="PHOSPHATE IMPORT ATP-BINDING PROTEIN PSTB 3"/>
    <property type="match status" value="1"/>
</dbReference>
<keyword evidence="10" id="KW-0560">Oxidoreductase</keyword>
<reference evidence="10 11" key="1">
    <citation type="journal article" date="2021" name="Genome Biol. Evol.">
        <title>Complete Genome Sequencing of a Novel Gloeobacter Species from a Waterfall Cave in Mexico.</title>
        <authorList>
            <person name="Saw J.H."/>
            <person name="Cardona T."/>
            <person name="Montejano G."/>
        </authorList>
    </citation>
    <scope>NUCLEOTIDE SEQUENCE [LARGE SCALE GENOMIC DNA]</scope>
    <source>
        <strain evidence="10">MG652769</strain>
    </source>
</reference>
<dbReference type="PANTHER" id="PTHR43423">
    <property type="entry name" value="ABC TRANSPORTER I FAMILY MEMBER 17"/>
    <property type="match status" value="1"/>
</dbReference>
<evidence type="ECO:0000256" key="2">
    <source>
        <dbReference type="ARBA" id="ARBA00022475"/>
    </source>
</evidence>
<keyword evidence="6 10" id="KW-0067">ATP-binding</keyword>
<evidence type="ECO:0000313" key="10">
    <source>
        <dbReference type="EMBL" id="UFP95437.1"/>
    </source>
</evidence>
<evidence type="ECO:0000256" key="7">
    <source>
        <dbReference type="ARBA" id="ARBA00022967"/>
    </source>
</evidence>
<keyword evidence="1" id="KW-0813">Transport</keyword>
<keyword evidence="8" id="KW-0472">Membrane</keyword>
<dbReference type="Gene3D" id="3.40.50.300">
    <property type="entry name" value="P-loop containing nucleotide triphosphate hydrolases"/>
    <property type="match status" value="1"/>
</dbReference>
<keyword evidence="4" id="KW-0592">Phosphate transport</keyword>
<dbReference type="InterPro" id="IPR027417">
    <property type="entry name" value="P-loop_NTPase"/>
</dbReference>
<dbReference type="PROSITE" id="PS00211">
    <property type="entry name" value="ABC_TRANSPORTER_1"/>
    <property type="match status" value="1"/>
</dbReference>
<gene>
    <name evidence="10" type="primary">pstB</name>
    <name evidence="10" type="ORF">ISF26_04085</name>
</gene>
<organism evidence="10 11">
    <name type="scientific">Gloeobacter morelensis MG652769</name>
    <dbReference type="NCBI Taxonomy" id="2781736"/>
    <lineage>
        <taxon>Bacteria</taxon>
        <taxon>Bacillati</taxon>
        <taxon>Cyanobacteriota</taxon>
        <taxon>Cyanophyceae</taxon>
        <taxon>Gloeobacterales</taxon>
        <taxon>Gloeobacteraceae</taxon>
        <taxon>Gloeobacter</taxon>
        <taxon>Gloeobacter morelensis</taxon>
    </lineage>
</organism>
<name>A0ABY3PPT9_9CYAN</name>
<dbReference type="GO" id="GO:0016491">
    <property type="term" value="F:oxidoreductase activity"/>
    <property type="evidence" value="ECO:0007669"/>
    <property type="project" value="UniProtKB-KW"/>
</dbReference>
<dbReference type="NCBIfam" id="TIGR00972">
    <property type="entry name" value="3a0107s01c2"/>
    <property type="match status" value="1"/>
</dbReference>
<evidence type="ECO:0000256" key="3">
    <source>
        <dbReference type="ARBA" id="ARBA00022519"/>
    </source>
</evidence>
<protein>
    <submittedName>
        <fullName evidence="10">Phosphate ABC transporter ATP-binding protein</fullName>
    </submittedName>
</protein>
<dbReference type="SMART" id="SM00382">
    <property type="entry name" value="AAA"/>
    <property type="match status" value="1"/>
</dbReference>
<evidence type="ECO:0000256" key="4">
    <source>
        <dbReference type="ARBA" id="ARBA00022592"/>
    </source>
</evidence>
<dbReference type="Proteomes" id="UP001054846">
    <property type="component" value="Chromosome"/>
</dbReference>
<dbReference type="Pfam" id="PF00005">
    <property type="entry name" value="ABC_tran"/>
    <property type="match status" value="1"/>
</dbReference>
<keyword evidence="2" id="KW-1003">Cell membrane</keyword>
<evidence type="ECO:0000256" key="1">
    <source>
        <dbReference type="ARBA" id="ARBA00022448"/>
    </source>
</evidence>
<accession>A0ABY3PPT9</accession>
<evidence type="ECO:0000256" key="8">
    <source>
        <dbReference type="ARBA" id="ARBA00023136"/>
    </source>
</evidence>
<dbReference type="EMBL" id="CP063845">
    <property type="protein sequence ID" value="UFP95437.1"/>
    <property type="molecule type" value="Genomic_DNA"/>
</dbReference>
<proteinExistence type="predicted"/>
<keyword evidence="7" id="KW-1278">Translocase</keyword>
<keyword evidence="5" id="KW-0547">Nucleotide-binding</keyword>
<dbReference type="GO" id="GO:0005524">
    <property type="term" value="F:ATP binding"/>
    <property type="evidence" value="ECO:0007669"/>
    <property type="project" value="UniProtKB-KW"/>
</dbReference>
<feature type="domain" description="ABC transporter" evidence="9">
    <location>
        <begin position="19"/>
        <end position="263"/>
    </location>
</feature>
<sequence>MSSEQLQADQVPTKAGTAYKVRNMAFFYGTKKALDNINVDLPAKSVTAIIGPSGCGKSTFIKALNRIAEAETKVRIDGQIELFGQNIYDPKVNITRLRRRVGMVFQRPNPFPMTIYDNITYGPRVFGFKGNYDEIVETSLRKAALWNEVKDKVKTSALGLSGGQQQRLCIARSLAVNPDVLLMDEPCSALDPIATLRIEELIETLRDQFTIIIVTHNMQQAGRVSQNTLFFNTDESRIGQLVENGPTKEIFFSPKDKRTEDYISGRFG</sequence>
<dbReference type="InterPro" id="IPR003593">
    <property type="entry name" value="AAA+_ATPase"/>
</dbReference>
<dbReference type="CDD" id="cd03260">
    <property type="entry name" value="ABC_PstB_phosphate_transporter"/>
    <property type="match status" value="1"/>
</dbReference>
<dbReference type="InterPro" id="IPR005670">
    <property type="entry name" value="PstB-like"/>
</dbReference>
<keyword evidence="3" id="KW-0997">Cell inner membrane</keyword>
<dbReference type="InterPro" id="IPR017871">
    <property type="entry name" value="ABC_transporter-like_CS"/>
</dbReference>
<dbReference type="PROSITE" id="PS50893">
    <property type="entry name" value="ABC_TRANSPORTER_2"/>
    <property type="match status" value="1"/>
</dbReference>
<evidence type="ECO:0000256" key="6">
    <source>
        <dbReference type="ARBA" id="ARBA00022840"/>
    </source>
</evidence>
<keyword evidence="11" id="KW-1185">Reference proteome</keyword>
<evidence type="ECO:0000256" key="5">
    <source>
        <dbReference type="ARBA" id="ARBA00022741"/>
    </source>
</evidence>
<evidence type="ECO:0000259" key="9">
    <source>
        <dbReference type="PROSITE" id="PS50893"/>
    </source>
</evidence>
<dbReference type="SUPFAM" id="SSF52540">
    <property type="entry name" value="P-loop containing nucleoside triphosphate hydrolases"/>
    <property type="match status" value="1"/>
</dbReference>
<dbReference type="RefSeq" id="WP_230842664.1">
    <property type="nucleotide sequence ID" value="NZ_CP063845.1"/>
</dbReference>